<evidence type="ECO:0000313" key="2">
    <source>
        <dbReference type="Proteomes" id="UP001062846"/>
    </source>
</evidence>
<proteinExistence type="predicted"/>
<comment type="caution">
    <text evidence="1">The sequence shown here is derived from an EMBL/GenBank/DDBJ whole genome shotgun (WGS) entry which is preliminary data.</text>
</comment>
<sequence>MTIRWSRLLDFESEVPPEIDLYSLSTGAWRNISHLGLPYVINGRATQAYLNGAAHWIGADMESLVLLGSPEKTKEDEVACEEEKEVDVGCGQEEIESTEAAETRHYTLPT</sequence>
<name>A0ACC0NFD0_RHOML</name>
<organism evidence="1 2">
    <name type="scientific">Rhododendron molle</name>
    <name type="common">Chinese azalea</name>
    <name type="synonym">Azalea mollis</name>
    <dbReference type="NCBI Taxonomy" id="49168"/>
    <lineage>
        <taxon>Eukaryota</taxon>
        <taxon>Viridiplantae</taxon>
        <taxon>Streptophyta</taxon>
        <taxon>Embryophyta</taxon>
        <taxon>Tracheophyta</taxon>
        <taxon>Spermatophyta</taxon>
        <taxon>Magnoliopsida</taxon>
        <taxon>eudicotyledons</taxon>
        <taxon>Gunneridae</taxon>
        <taxon>Pentapetalae</taxon>
        <taxon>asterids</taxon>
        <taxon>Ericales</taxon>
        <taxon>Ericaceae</taxon>
        <taxon>Ericoideae</taxon>
        <taxon>Rhodoreae</taxon>
        <taxon>Rhododendron</taxon>
    </lineage>
</organism>
<reference evidence="1" key="1">
    <citation type="submission" date="2022-02" db="EMBL/GenBank/DDBJ databases">
        <title>Plant Genome Project.</title>
        <authorList>
            <person name="Zhang R.-G."/>
        </authorList>
    </citation>
    <scope>NUCLEOTIDE SEQUENCE</scope>
    <source>
        <strain evidence="1">AT1</strain>
    </source>
</reference>
<dbReference type="Proteomes" id="UP001062846">
    <property type="component" value="Chromosome 6"/>
</dbReference>
<dbReference type="EMBL" id="CM046393">
    <property type="protein sequence ID" value="KAI8551293.1"/>
    <property type="molecule type" value="Genomic_DNA"/>
</dbReference>
<evidence type="ECO:0000313" key="1">
    <source>
        <dbReference type="EMBL" id="KAI8551293.1"/>
    </source>
</evidence>
<gene>
    <name evidence="1" type="ORF">RHMOL_Rhmol06G0174300</name>
</gene>
<protein>
    <submittedName>
        <fullName evidence="1">Uncharacterized protein</fullName>
    </submittedName>
</protein>
<keyword evidence="2" id="KW-1185">Reference proteome</keyword>
<accession>A0ACC0NFD0</accession>